<proteinExistence type="predicted"/>
<dbReference type="KEGG" id="tet:TTHERM_00266290"/>
<keyword evidence="2" id="KW-1185">Reference proteome</keyword>
<gene>
    <name evidence="1" type="ORF">TTHERM_00266290</name>
</gene>
<dbReference type="RefSeq" id="XP_001015864.2">
    <property type="nucleotide sequence ID" value="XM_001015864.2"/>
</dbReference>
<dbReference type="InParanoid" id="I7M171"/>
<accession>I7M171</accession>
<sequence length="160" mass="18998">MIQAQNFSLQSKLLLCEFNLKLQIVVKQSQIQICYLFVKIRKMDSDQLALSNLKNSIMVMRQEKQIVLQDLQQDRMDLSRLLMAQSKLNLQFMQQKRQTEVKKEKLKNLDRMLGQSIDSLQKIKETTQRLSQALDHETSVIRDKYYKLQAENPLSYQKQF</sequence>
<dbReference type="GeneID" id="7846396"/>
<dbReference type="EMBL" id="GG662703">
    <property type="protein sequence ID" value="EAR95619.2"/>
    <property type="molecule type" value="Genomic_DNA"/>
</dbReference>
<dbReference type="AlphaFoldDB" id="I7M171"/>
<protein>
    <submittedName>
        <fullName evidence="1">Uncharacterized protein</fullName>
    </submittedName>
</protein>
<evidence type="ECO:0000313" key="2">
    <source>
        <dbReference type="Proteomes" id="UP000009168"/>
    </source>
</evidence>
<evidence type="ECO:0000313" key="1">
    <source>
        <dbReference type="EMBL" id="EAR95619.2"/>
    </source>
</evidence>
<reference evidence="2" key="1">
    <citation type="journal article" date="2006" name="PLoS Biol.">
        <title>Macronuclear genome sequence of the ciliate Tetrahymena thermophila, a model eukaryote.</title>
        <authorList>
            <person name="Eisen J.A."/>
            <person name="Coyne R.S."/>
            <person name="Wu M."/>
            <person name="Wu D."/>
            <person name="Thiagarajan M."/>
            <person name="Wortman J.R."/>
            <person name="Badger J.H."/>
            <person name="Ren Q."/>
            <person name="Amedeo P."/>
            <person name="Jones K.M."/>
            <person name="Tallon L.J."/>
            <person name="Delcher A.L."/>
            <person name="Salzberg S.L."/>
            <person name="Silva J.C."/>
            <person name="Haas B.J."/>
            <person name="Majoros W.H."/>
            <person name="Farzad M."/>
            <person name="Carlton J.M."/>
            <person name="Smith R.K. Jr."/>
            <person name="Garg J."/>
            <person name="Pearlman R.E."/>
            <person name="Karrer K.M."/>
            <person name="Sun L."/>
            <person name="Manning G."/>
            <person name="Elde N.C."/>
            <person name="Turkewitz A.P."/>
            <person name="Asai D.J."/>
            <person name="Wilkes D.E."/>
            <person name="Wang Y."/>
            <person name="Cai H."/>
            <person name="Collins K."/>
            <person name="Stewart B.A."/>
            <person name="Lee S.R."/>
            <person name="Wilamowska K."/>
            <person name="Weinberg Z."/>
            <person name="Ruzzo W.L."/>
            <person name="Wloga D."/>
            <person name="Gaertig J."/>
            <person name="Frankel J."/>
            <person name="Tsao C.-C."/>
            <person name="Gorovsky M.A."/>
            <person name="Keeling P.J."/>
            <person name="Waller R.F."/>
            <person name="Patron N.J."/>
            <person name="Cherry J.M."/>
            <person name="Stover N.A."/>
            <person name="Krieger C.J."/>
            <person name="del Toro C."/>
            <person name="Ryder H.F."/>
            <person name="Williamson S.C."/>
            <person name="Barbeau R.A."/>
            <person name="Hamilton E.P."/>
            <person name="Orias E."/>
        </authorList>
    </citation>
    <scope>NUCLEOTIDE SEQUENCE [LARGE SCALE GENOMIC DNA]</scope>
    <source>
        <strain evidence="2">SB210</strain>
    </source>
</reference>
<dbReference type="Proteomes" id="UP000009168">
    <property type="component" value="Unassembled WGS sequence"/>
</dbReference>
<organism evidence="1 2">
    <name type="scientific">Tetrahymena thermophila (strain SB210)</name>
    <dbReference type="NCBI Taxonomy" id="312017"/>
    <lineage>
        <taxon>Eukaryota</taxon>
        <taxon>Sar</taxon>
        <taxon>Alveolata</taxon>
        <taxon>Ciliophora</taxon>
        <taxon>Intramacronucleata</taxon>
        <taxon>Oligohymenophorea</taxon>
        <taxon>Hymenostomatida</taxon>
        <taxon>Tetrahymenina</taxon>
        <taxon>Tetrahymenidae</taxon>
        <taxon>Tetrahymena</taxon>
    </lineage>
</organism>
<name>I7M171_TETTS</name>